<evidence type="ECO:0000313" key="1">
    <source>
        <dbReference type="EMBL" id="PWN49392.1"/>
    </source>
</evidence>
<accession>A0ACD0NUE7</accession>
<keyword evidence="2" id="KW-1185">Reference proteome</keyword>
<dbReference type="Proteomes" id="UP000245626">
    <property type="component" value="Unassembled WGS sequence"/>
</dbReference>
<organism evidence="1 2">
    <name type="scientific">Violaceomyces palustris</name>
    <dbReference type="NCBI Taxonomy" id="1673888"/>
    <lineage>
        <taxon>Eukaryota</taxon>
        <taxon>Fungi</taxon>
        <taxon>Dikarya</taxon>
        <taxon>Basidiomycota</taxon>
        <taxon>Ustilaginomycotina</taxon>
        <taxon>Ustilaginomycetes</taxon>
        <taxon>Violaceomycetales</taxon>
        <taxon>Violaceomycetaceae</taxon>
        <taxon>Violaceomyces</taxon>
    </lineage>
</organism>
<reference evidence="1 2" key="1">
    <citation type="journal article" date="2018" name="Mol. Biol. Evol.">
        <title>Broad Genomic Sampling Reveals a Smut Pathogenic Ancestry of the Fungal Clade Ustilaginomycotina.</title>
        <authorList>
            <person name="Kijpornyongpan T."/>
            <person name="Mondo S.J."/>
            <person name="Barry K."/>
            <person name="Sandor L."/>
            <person name="Lee J."/>
            <person name="Lipzen A."/>
            <person name="Pangilinan J."/>
            <person name="LaButti K."/>
            <person name="Hainaut M."/>
            <person name="Henrissat B."/>
            <person name="Grigoriev I.V."/>
            <person name="Spatafora J.W."/>
            <person name="Aime M.C."/>
        </authorList>
    </citation>
    <scope>NUCLEOTIDE SEQUENCE [LARGE SCALE GENOMIC DNA]</scope>
    <source>
        <strain evidence="1 2">SA 807</strain>
    </source>
</reference>
<protein>
    <submittedName>
        <fullName evidence="1">Uncharacterized protein</fullName>
    </submittedName>
</protein>
<proteinExistence type="predicted"/>
<name>A0ACD0NUE7_9BASI</name>
<sequence>MWVVQGRFEEDARTPYGKLIKYGKSYSVGRRPPADIVVESKFVSRMACHLKVEDLTPDQLQDMNARPRVTITFEASKTRPSFSITYSDLESPEQVNEYSVEAHKEVEIHDGCSFQLSTTIWLKLVWEPMNICIVKFKDSADLADSVKDLGVHVSKPKGWRTGYTHLCVPKVKPTQSLLSALMEGKPIISRSFVEEVSRLGRLLRDDEACLENKLELPNPAKYFPEVDNDELPEGDVIEAQMQPSSLRKTMFQGTTFVFFATQDSEATFSIYKAITELGGGLVYRHDPALERIQSKADAVKLLMPYQNQALSHLSKSGENGKKQAPDGGLLIVCSEGHEDEAWHKALVGAAGSLRIAMPEGFHSIVNAILTVDARSSLNFLPPEVEEDREESVEDTVAQVQPETRLQRTVPKTGEATVDNTRTLPPREASDISRQVTPQLDDASMPKRRALPTRRSARTRPTPEADPTNDRGESGDVVSKRPNDPSKPIDDTVSRTDEAHPPATARRPLKRRAGAARPNILDEIYGVDDSPSEKAQTAESDSLAPDNAHLEREMDCAPAPRPTGRLTRRTGAEKARARPSDIFNSLLGGAGEDHASVPGSLSGDRLPKSKKYRMALEEQDAMESFGSLRASGVLEQEAMDEDMGLQTQHSRLDTDQTNPGRGRAPESEDGVVESGSAFGHTRSGRKRRIENQATAMDDEPVEQAEESRRKRQRSQVLETLANGAEEELQRRREEEQPPILTDAGPDSRAEYRASGIIGRHSNRDGQGVGVGRGVEMDSEPQFLQALNTQKKGKNKMDAFDDEFNRLRIAKPQYLQGNGGVPASGVVVDQRVVDAADEDFQAFRRMAEEELRMDVRGNFIQVDFVPLVVKKNSQVDDRVDQRRWDGLPNFKKFKAKERPKRAPLVMELTQAADYGLGDAYWHEKSKNDIEPQDGTHAEVSTAEDRPTIEGRRAKASNINLDLSDDSDFEAGKPKRGRKTSNFDQTSRSSVAKRISGTVIIGSDQEDLRATTWQAESDDVGSADLELDDLDSDEDQFEDLVRPHGSKTWTRGSLIASKGSSAATGRRVRASGRVRGARVYDGGDDDDDTITASGANEAEGDMDGGASFLGNVSQVSSADGVDRGEGGEGARRGTKRSLADHRAKSSATRSTRSTLAVTTLAVGDGNDDDDDDDGTFGGLANRNGRSTGRTLNKRLRR</sequence>
<gene>
    <name evidence="1" type="ORF">IE53DRAFT_411660</name>
</gene>
<evidence type="ECO:0000313" key="2">
    <source>
        <dbReference type="Proteomes" id="UP000245626"/>
    </source>
</evidence>
<dbReference type="EMBL" id="KZ820057">
    <property type="protein sequence ID" value="PWN49392.1"/>
    <property type="molecule type" value="Genomic_DNA"/>
</dbReference>